<dbReference type="Proteomes" id="UP000549052">
    <property type="component" value="Unassembled WGS sequence"/>
</dbReference>
<evidence type="ECO:0000256" key="1">
    <source>
        <dbReference type="SAM" id="MobiDB-lite"/>
    </source>
</evidence>
<keyword evidence="4" id="KW-1185">Reference proteome</keyword>
<evidence type="ECO:0000313" key="3">
    <source>
        <dbReference type="EMBL" id="MBA8881833.1"/>
    </source>
</evidence>
<evidence type="ECO:0000313" key="4">
    <source>
        <dbReference type="Proteomes" id="UP000549052"/>
    </source>
</evidence>
<keyword evidence="2" id="KW-0732">Signal</keyword>
<dbReference type="EMBL" id="JACGXN010000017">
    <property type="protein sequence ID" value="MBA8881833.1"/>
    <property type="molecule type" value="Genomic_DNA"/>
</dbReference>
<protein>
    <submittedName>
        <fullName evidence="3">Putative membrane protein YkoI</fullName>
    </submittedName>
</protein>
<gene>
    <name evidence="3" type="ORF">FHW16_005580</name>
</gene>
<feature type="compositionally biased region" description="Acidic residues" evidence="1">
    <location>
        <begin position="62"/>
        <end position="75"/>
    </location>
</feature>
<dbReference type="AlphaFoldDB" id="A0A839EMM4"/>
<comment type="caution">
    <text evidence="3">The sequence shown here is derived from an EMBL/GenBank/DDBJ whole genome shotgun (WGS) entry which is preliminary data.</text>
</comment>
<dbReference type="RefSeq" id="WP_348643937.1">
    <property type="nucleotide sequence ID" value="NZ_JACGXN010000017.1"/>
</dbReference>
<feature type="chain" id="PRO_5032962835" evidence="2">
    <location>
        <begin position="28"/>
        <end position="167"/>
    </location>
</feature>
<evidence type="ECO:0000256" key="2">
    <source>
        <dbReference type="SAM" id="SignalP"/>
    </source>
</evidence>
<accession>A0A839EMM4</accession>
<reference evidence="3 4" key="1">
    <citation type="submission" date="2020-07" db="EMBL/GenBank/DDBJ databases">
        <title>Genomic Encyclopedia of Type Strains, Phase IV (KMG-V): Genome sequencing to study the core and pangenomes of soil and plant-associated prokaryotes.</title>
        <authorList>
            <person name="Whitman W."/>
        </authorList>
    </citation>
    <scope>NUCLEOTIDE SEQUENCE [LARGE SCALE GENOMIC DNA]</scope>
    <source>
        <strain evidence="3 4">AN3</strain>
    </source>
</reference>
<feature type="region of interest" description="Disordered" evidence="1">
    <location>
        <begin position="41"/>
        <end position="97"/>
    </location>
</feature>
<organism evidence="3 4">
    <name type="scientific">Phyllobacterium myrsinacearum</name>
    <dbReference type="NCBI Taxonomy" id="28101"/>
    <lineage>
        <taxon>Bacteria</taxon>
        <taxon>Pseudomonadati</taxon>
        <taxon>Pseudomonadota</taxon>
        <taxon>Alphaproteobacteria</taxon>
        <taxon>Hyphomicrobiales</taxon>
        <taxon>Phyllobacteriaceae</taxon>
        <taxon>Phyllobacterium</taxon>
    </lineage>
</organism>
<proteinExistence type="predicted"/>
<name>A0A839EMM4_9HYPH</name>
<feature type="signal peptide" evidence="2">
    <location>
        <begin position="1"/>
        <end position="27"/>
    </location>
</feature>
<sequence>MRFRPLRALLRCAVVVLALHLPKAVQAHEWTSDVEGVHYIQISDDGDSDGSSSDGGAVGGSDSDDDFSGSDDSEGDQQSSPDGSGGNQPAEKFAGPNGALRAVQANRALPLADIVTIARRLTDGQIIDARLRPVRGILQYELKVLETNSEVSRYSFNARTGKLIRVR</sequence>